<evidence type="ECO:0000256" key="5">
    <source>
        <dbReference type="PIRSR" id="PIRSR601019-1"/>
    </source>
</evidence>
<name>A0A2G8RWC1_9APHY</name>
<dbReference type="SMART" id="SM00275">
    <property type="entry name" value="G_alpha"/>
    <property type="match status" value="1"/>
</dbReference>
<dbReference type="Pfam" id="PF00503">
    <property type="entry name" value="G-alpha"/>
    <property type="match status" value="1"/>
</dbReference>
<accession>A0A2G8RWC1</accession>
<dbReference type="Proteomes" id="UP000230002">
    <property type="component" value="Unassembled WGS sequence"/>
</dbReference>
<dbReference type="Gene3D" id="1.10.400.10">
    <property type="entry name" value="GI Alpha 1, domain 2-like"/>
    <property type="match status" value="1"/>
</dbReference>
<dbReference type="Gene3D" id="3.40.50.300">
    <property type="entry name" value="P-loop containing nucleotide triphosphate hydrolases"/>
    <property type="match status" value="1"/>
</dbReference>
<organism evidence="8 9">
    <name type="scientific">Ganoderma sinense ZZ0214-1</name>
    <dbReference type="NCBI Taxonomy" id="1077348"/>
    <lineage>
        <taxon>Eukaryota</taxon>
        <taxon>Fungi</taxon>
        <taxon>Dikarya</taxon>
        <taxon>Basidiomycota</taxon>
        <taxon>Agaricomycotina</taxon>
        <taxon>Agaricomycetes</taxon>
        <taxon>Polyporales</taxon>
        <taxon>Polyporaceae</taxon>
        <taxon>Ganoderma</taxon>
    </lineage>
</organism>
<evidence type="ECO:0000256" key="3">
    <source>
        <dbReference type="ARBA" id="ARBA00023134"/>
    </source>
</evidence>
<keyword evidence="1 6" id="KW-0479">Metal-binding</keyword>
<dbReference type="GO" id="GO:0031683">
    <property type="term" value="F:G-protein beta/gamma-subunit complex binding"/>
    <property type="evidence" value="ECO:0007669"/>
    <property type="project" value="InterPro"/>
</dbReference>
<dbReference type="AlphaFoldDB" id="A0A2G8RWC1"/>
<gene>
    <name evidence="8" type="ORF">GSI_11568</name>
</gene>
<feature type="region of interest" description="Disordered" evidence="7">
    <location>
        <begin position="233"/>
        <end position="252"/>
    </location>
</feature>
<dbReference type="InterPro" id="IPR011025">
    <property type="entry name" value="GproteinA_insert"/>
</dbReference>
<dbReference type="GO" id="GO:0005834">
    <property type="term" value="C:heterotrimeric G-protein complex"/>
    <property type="evidence" value="ECO:0007669"/>
    <property type="project" value="TreeGrafter"/>
</dbReference>
<dbReference type="PRINTS" id="PR00318">
    <property type="entry name" value="GPROTEINA"/>
</dbReference>
<dbReference type="GO" id="GO:0046872">
    <property type="term" value="F:metal ion binding"/>
    <property type="evidence" value="ECO:0007669"/>
    <property type="project" value="UniProtKB-KW"/>
</dbReference>
<keyword evidence="3 5" id="KW-0342">GTP-binding</keyword>
<dbReference type="EMBL" id="AYKW01000045">
    <property type="protein sequence ID" value="PIL25815.1"/>
    <property type="molecule type" value="Genomic_DNA"/>
</dbReference>
<dbReference type="PANTHER" id="PTHR10218:SF360">
    <property type="entry name" value="GUANINE NUCLEOTIDE-BINDING PROTEIN SUBUNIT ALPHA HOMOLOG"/>
    <property type="match status" value="1"/>
</dbReference>
<dbReference type="SUPFAM" id="SSF47895">
    <property type="entry name" value="Transducin (alpha subunit), insertion domain"/>
    <property type="match status" value="1"/>
</dbReference>
<evidence type="ECO:0000256" key="7">
    <source>
        <dbReference type="SAM" id="MobiDB-lite"/>
    </source>
</evidence>
<reference evidence="8 9" key="1">
    <citation type="journal article" date="2015" name="Sci. Rep.">
        <title>Chromosome-level genome map provides insights into diverse defense mechanisms in the medicinal fungus Ganoderma sinense.</title>
        <authorList>
            <person name="Zhu Y."/>
            <person name="Xu J."/>
            <person name="Sun C."/>
            <person name="Zhou S."/>
            <person name="Xu H."/>
            <person name="Nelson D.R."/>
            <person name="Qian J."/>
            <person name="Song J."/>
            <person name="Luo H."/>
            <person name="Xiang L."/>
            <person name="Li Y."/>
            <person name="Xu Z."/>
            <person name="Ji A."/>
            <person name="Wang L."/>
            <person name="Lu S."/>
            <person name="Hayward A."/>
            <person name="Sun W."/>
            <person name="Li X."/>
            <person name="Schwartz D.C."/>
            <person name="Wang Y."/>
            <person name="Chen S."/>
        </authorList>
    </citation>
    <scope>NUCLEOTIDE SEQUENCE [LARGE SCALE GENOMIC DNA]</scope>
    <source>
        <strain evidence="8 9">ZZ0214-1</strain>
    </source>
</reference>
<dbReference type="GO" id="GO:0005737">
    <property type="term" value="C:cytoplasm"/>
    <property type="evidence" value="ECO:0007669"/>
    <property type="project" value="TreeGrafter"/>
</dbReference>
<feature type="region of interest" description="Disordered" evidence="7">
    <location>
        <begin position="1"/>
        <end position="29"/>
    </location>
</feature>
<dbReference type="InterPro" id="IPR027417">
    <property type="entry name" value="P-loop_NTPase"/>
</dbReference>
<comment type="caution">
    <text evidence="8">The sequence shown here is derived from an EMBL/GenBank/DDBJ whole genome shotgun (WGS) entry which is preliminary data.</text>
</comment>
<dbReference type="SUPFAM" id="SSF52540">
    <property type="entry name" value="P-loop containing nucleoside triphosphate hydrolases"/>
    <property type="match status" value="1"/>
</dbReference>
<dbReference type="PANTHER" id="PTHR10218">
    <property type="entry name" value="GTP-BINDING PROTEIN ALPHA SUBUNIT"/>
    <property type="match status" value="1"/>
</dbReference>
<keyword evidence="6" id="KW-0460">Magnesium</keyword>
<feature type="binding site" evidence="6">
    <location>
        <position position="324"/>
    </location>
    <ligand>
        <name>Mg(2+)</name>
        <dbReference type="ChEBI" id="CHEBI:18420"/>
    </ligand>
</feature>
<dbReference type="PROSITE" id="PS51882">
    <property type="entry name" value="G_ALPHA"/>
    <property type="match status" value="1"/>
</dbReference>
<evidence type="ECO:0000256" key="4">
    <source>
        <dbReference type="ARBA" id="ARBA00023224"/>
    </source>
</evidence>
<evidence type="ECO:0000256" key="2">
    <source>
        <dbReference type="ARBA" id="ARBA00022741"/>
    </source>
</evidence>
<sequence length="499" mass="55763">MGANKRPTDEDPLSRLLAPPPDETPEERDVRIRIETEARQISDRIDEQLKLERAMLKKNRPVKVLLLGQSESDFQLTYCQDQWEAERASWIMVVQLNLVRGINTILDVLADEMAGTGPLGAPPPVVDSDVSDEDDEIHANISMSLNGMVATGSPSTRPYSPASSSLSGKHRLLRLRLTPLRTLQRDLELRIGVHAGADMSDVLGPSPGTSPPGSPLLGAVGGGRRQEFFVRSATSWKQPHARHPSEGAMQKQREVQMRETADILAGCAEDMKAIWEDGAVRELLLRKGIRMETTPGFFLNDIDRIASRDYEPSDDDVVRARLRTLGVQEHKIKFASGPAAGSEWCIYDVGGSRTQRIAWYPYFDDCDAIIFLAPISCFDERLVEDRRINRLEDSFMLWKAVVSSKLLAKTSVVLFLNKCDLLEQKLLSGVKVKDFVHSYGDRPNDVAHATKYFAQHFRDILRKHSPEPRPFRVHMTSVVDTKATAVTLAVVDGGIFHYS</sequence>
<dbReference type="GO" id="GO:0007188">
    <property type="term" value="P:adenylate cyclase-modulating G protein-coupled receptor signaling pathway"/>
    <property type="evidence" value="ECO:0007669"/>
    <property type="project" value="TreeGrafter"/>
</dbReference>
<protein>
    <submittedName>
        <fullName evidence="8">Uncharacterized protein</fullName>
    </submittedName>
</protein>
<feature type="compositionally biased region" description="Basic and acidic residues" evidence="7">
    <location>
        <begin position="1"/>
        <end position="13"/>
    </location>
</feature>
<evidence type="ECO:0000313" key="9">
    <source>
        <dbReference type="Proteomes" id="UP000230002"/>
    </source>
</evidence>
<evidence type="ECO:0000256" key="1">
    <source>
        <dbReference type="ARBA" id="ARBA00022723"/>
    </source>
</evidence>
<dbReference type="GO" id="GO:0005525">
    <property type="term" value="F:GTP binding"/>
    <property type="evidence" value="ECO:0007669"/>
    <property type="project" value="UniProtKB-KW"/>
</dbReference>
<dbReference type="GO" id="GO:0003924">
    <property type="term" value="F:GTPase activity"/>
    <property type="evidence" value="ECO:0007669"/>
    <property type="project" value="InterPro"/>
</dbReference>
<dbReference type="FunFam" id="3.40.50.300:FF:000692">
    <property type="entry name" value="Guanine nucleotide-binding protein subunit alpha"/>
    <property type="match status" value="1"/>
</dbReference>
<proteinExistence type="predicted"/>
<dbReference type="GO" id="GO:0001664">
    <property type="term" value="F:G protein-coupled receptor binding"/>
    <property type="evidence" value="ECO:0007669"/>
    <property type="project" value="TreeGrafter"/>
</dbReference>
<keyword evidence="4" id="KW-0807">Transducer</keyword>
<evidence type="ECO:0000313" key="8">
    <source>
        <dbReference type="EMBL" id="PIL25815.1"/>
    </source>
</evidence>
<keyword evidence="2 5" id="KW-0547">Nucleotide-binding</keyword>
<dbReference type="InterPro" id="IPR001019">
    <property type="entry name" value="Gprotein_alpha_su"/>
</dbReference>
<dbReference type="OrthoDB" id="5817230at2759"/>
<dbReference type="STRING" id="1077348.A0A2G8RWC1"/>
<keyword evidence="9" id="KW-1185">Reference proteome</keyword>
<feature type="binding site" evidence="5">
    <location>
        <begin position="417"/>
        <end position="420"/>
    </location>
    <ligand>
        <name>GTP</name>
        <dbReference type="ChEBI" id="CHEBI:37565"/>
    </ligand>
</feature>
<evidence type="ECO:0000256" key="6">
    <source>
        <dbReference type="PIRSR" id="PIRSR601019-2"/>
    </source>
</evidence>